<dbReference type="AlphaFoldDB" id="A0A507F411"/>
<evidence type="ECO:0000256" key="1">
    <source>
        <dbReference type="SAM" id="MobiDB-lite"/>
    </source>
</evidence>
<gene>
    <name evidence="2" type="ORF">CcCBS67573_g06345</name>
</gene>
<dbReference type="Gene3D" id="3.50.50.60">
    <property type="entry name" value="FAD/NAD(P)-binding domain"/>
    <property type="match status" value="1"/>
</dbReference>
<dbReference type="EMBL" id="QEAP01000266">
    <property type="protein sequence ID" value="TPX70993.1"/>
    <property type="molecule type" value="Genomic_DNA"/>
</dbReference>
<feature type="region of interest" description="Disordered" evidence="1">
    <location>
        <begin position="746"/>
        <end position="775"/>
    </location>
</feature>
<keyword evidence="3" id="KW-1185">Reference proteome</keyword>
<dbReference type="InterPro" id="IPR036188">
    <property type="entry name" value="FAD/NAD-bd_sf"/>
</dbReference>
<accession>A0A507F411</accession>
<dbReference type="GO" id="GO:0005739">
    <property type="term" value="C:mitochondrion"/>
    <property type="evidence" value="ECO:0007669"/>
    <property type="project" value="TreeGrafter"/>
</dbReference>
<reference evidence="2 3" key="1">
    <citation type="journal article" date="2019" name="Sci. Rep.">
        <title>Comparative genomics of chytrid fungi reveal insights into the obligate biotrophic and pathogenic lifestyle of Synchytrium endobioticum.</title>
        <authorList>
            <person name="van de Vossenberg B.T.L.H."/>
            <person name="Warris S."/>
            <person name="Nguyen H.D.T."/>
            <person name="van Gent-Pelzer M.P.E."/>
            <person name="Joly D.L."/>
            <person name="van de Geest H.C."/>
            <person name="Bonants P.J.M."/>
            <person name="Smith D.S."/>
            <person name="Levesque C.A."/>
            <person name="van der Lee T.A.J."/>
        </authorList>
    </citation>
    <scope>NUCLEOTIDE SEQUENCE [LARGE SCALE GENOMIC DNA]</scope>
    <source>
        <strain evidence="2 3">CBS 675.73</strain>
    </source>
</reference>
<proteinExistence type="predicted"/>
<organism evidence="2 3">
    <name type="scientific">Chytriomyces confervae</name>
    <dbReference type="NCBI Taxonomy" id="246404"/>
    <lineage>
        <taxon>Eukaryota</taxon>
        <taxon>Fungi</taxon>
        <taxon>Fungi incertae sedis</taxon>
        <taxon>Chytridiomycota</taxon>
        <taxon>Chytridiomycota incertae sedis</taxon>
        <taxon>Chytridiomycetes</taxon>
        <taxon>Chytridiales</taxon>
        <taxon>Chytriomycetaceae</taxon>
        <taxon>Chytriomyces</taxon>
    </lineage>
</organism>
<evidence type="ECO:0000313" key="2">
    <source>
        <dbReference type="EMBL" id="TPX70993.1"/>
    </source>
</evidence>
<feature type="compositionally biased region" description="Basic and acidic residues" evidence="1">
    <location>
        <begin position="757"/>
        <end position="766"/>
    </location>
</feature>
<evidence type="ECO:0008006" key="4">
    <source>
        <dbReference type="Google" id="ProtNLM"/>
    </source>
</evidence>
<dbReference type="Pfam" id="PF10032">
    <property type="entry name" value="Pho88"/>
    <property type="match status" value="1"/>
</dbReference>
<dbReference type="GO" id="GO:0045047">
    <property type="term" value="P:protein targeting to ER"/>
    <property type="evidence" value="ECO:0007669"/>
    <property type="project" value="InterPro"/>
</dbReference>
<dbReference type="Proteomes" id="UP000320333">
    <property type="component" value="Unassembled WGS sequence"/>
</dbReference>
<evidence type="ECO:0000313" key="3">
    <source>
        <dbReference type="Proteomes" id="UP000320333"/>
    </source>
</evidence>
<dbReference type="Pfam" id="PF13450">
    <property type="entry name" value="NAD_binding_8"/>
    <property type="match status" value="1"/>
</dbReference>
<dbReference type="InterPro" id="IPR012098">
    <property type="entry name" value="SND3_fun"/>
</dbReference>
<dbReference type="GO" id="GO:0005783">
    <property type="term" value="C:endoplasmic reticulum"/>
    <property type="evidence" value="ECO:0007669"/>
    <property type="project" value="InterPro"/>
</dbReference>
<dbReference type="PANTHER" id="PTHR28112:SF1">
    <property type="entry name" value="SRP-INDEPENDENT TARGETING PROTEIN 3"/>
    <property type="match status" value="1"/>
</dbReference>
<protein>
    <recommendedName>
        <fullName evidence="4">Amine oxidase domain-containing protein</fullName>
    </recommendedName>
</protein>
<dbReference type="SUPFAM" id="SSF51905">
    <property type="entry name" value="FAD/NAD(P)-binding domain"/>
    <property type="match status" value="1"/>
</dbReference>
<dbReference type="PANTHER" id="PTHR28112">
    <property type="entry name" value="SRP-INDEPENDENT TARGETING PROTEIN 3"/>
    <property type="match status" value="1"/>
</dbReference>
<comment type="caution">
    <text evidence="2">The sequence shown here is derived from an EMBL/GenBank/DDBJ whole genome shotgun (WGS) entry which is preliminary data.</text>
</comment>
<sequence length="775" mass="85422">MENNDKKQIRVAVIGSGLAGMSAAHLLSQTGGVDVTLFERNPGLGMDAGSIPVPCECADCVSDADTLDGQSEVSPFKVDSPHYNGRIDVPMRSFFPGYYPYLTSLYDALKIPYSQSDNSMSFFQMAIPPKDPTQLFNSPTSYPTKLDPINNGNEKSELDQPRNVPQPSYFSFSCWKLPYPVNNFFGVPDLPPLQLLAQGKVGEFLKGCSNVVEVSRDYLRFLAYSVDLLDSGVIDQAKRGNGPLAGLTFGQIIKKLDYSDAFWSVFLPLFSGACTCTFEDLKAFPAHIILEYAAVCLPDDKMSFVTCGTKEVCARLASPVQNICYSTTVVGIEHNKATNQFTVTSVPTAEAHAPIHENAVAHIFDYVIFATQANQASRILSATQTGHSKESAANSLYTDFVSRATQILDKFPYTKSLVVIHTDPTLMPASRNEWRCLNFGVPSKHTKNHADTIGLQTSHENGYNADSLAMCTHYSQMTQTEVPGSVPPLFQTTNPIAIPDPASVISATWYERALVRLDTLEALRELEKVQGGGGGVYFVGSFVGDGIPLLESCVTSALDAAKGIIKDAFKDQHASRLYLPPGMIEKVELHAEKFINIGLTLGIVQLANRFELERPEFVPYLRMAYFTTQLLALSVTYFIRTKITEKNDKTVLVFTEAKSFLEPKNVETVTTTVKDYDLKKTNEAFQQTGMAILMMSVMHFQFGYIRPLLLQAVMGLRAVATTQLFEIYIMGKPAVGPLARPWKKGMFDQTGPAATPKEVKNLEKKEQKKKLVKGE</sequence>
<dbReference type="OrthoDB" id="5977668at2759"/>
<name>A0A507F411_9FUNG</name>